<keyword evidence="2" id="KW-1185">Reference proteome</keyword>
<proteinExistence type="predicted"/>
<protein>
    <submittedName>
        <fullName evidence="1">Uncharacterized protein</fullName>
    </submittedName>
</protein>
<dbReference type="EMBL" id="UYYB01002417">
    <property type="protein sequence ID" value="VDM66260.1"/>
    <property type="molecule type" value="Genomic_DNA"/>
</dbReference>
<organism evidence="1 2">
    <name type="scientific">Strongylus vulgaris</name>
    <name type="common">Blood worm</name>
    <dbReference type="NCBI Taxonomy" id="40348"/>
    <lineage>
        <taxon>Eukaryota</taxon>
        <taxon>Metazoa</taxon>
        <taxon>Ecdysozoa</taxon>
        <taxon>Nematoda</taxon>
        <taxon>Chromadorea</taxon>
        <taxon>Rhabditida</taxon>
        <taxon>Rhabditina</taxon>
        <taxon>Rhabditomorpha</taxon>
        <taxon>Strongyloidea</taxon>
        <taxon>Strongylidae</taxon>
        <taxon>Strongylus</taxon>
    </lineage>
</organism>
<name>A0A3P7I107_STRVU</name>
<dbReference type="OrthoDB" id="5854880at2759"/>
<evidence type="ECO:0000313" key="1">
    <source>
        <dbReference type="EMBL" id="VDM66260.1"/>
    </source>
</evidence>
<accession>A0A3P7I107</accession>
<evidence type="ECO:0000313" key="2">
    <source>
        <dbReference type="Proteomes" id="UP000270094"/>
    </source>
</evidence>
<sequence length="103" mass="11540">MLRTYNARTVFANADPHALFEGAGRINYHVMTLQETKSRKTNVRQLSDGTLIIRGEEVPSRNVGGVGSVAHLPVVHLVDSHEILSSSLAILRLRPLIKHHYYQ</sequence>
<dbReference type="AlphaFoldDB" id="A0A3P7I107"/>
<gene>
    <name evidence="1" type="ORF">SVUK_LOCUS1258</name>
</gene>
<dbReference type="Proteomes" id="UP000270094">
    <property type="component" value="Unassembled WGS sequence"/>
</dbReference>
<reference evidence="1 2" key="1">
    <citation type="submission" date="2018-11" db="EMBL/GenBank/DDBJ databases">
        <authorList>
            <consortium name="Pathogen Informatics"/>
        </authorList>
    </citation>
    <scope>NUCLEOTIDE SEQUENCE [LARGE SCALE GENOMIC DNA]</scope>
</reference>